<dbReference type="Proteomes" id="UP000005336">
    <property type="component" value="Unassembled WGS sequence"/>
</dbReference>
<evidence type="ECO:0000313" key="1">
    <source>
        <dbReference type="EMBL" id="EGZ46269.1"/>
    </source>
</evidence>
<dbReference type="EMBL" id="AGAZ01000050">
    <property type="protein sequence ID" value="EGZ46269.1"/>
    <property type="molecule type" value="Genomic_DNA"/>
</dbReference>
<gene>
    <name evidence="1" type="ORF">HMPREF9370_1368</name>
</gene>
<protein>
    <submittedName>
        <fullName evidence="1">Uncharacterized protein</fullName>
    </submittedName>
</protein>
<keyword evidence="2" id="KW-1185">Reference proteome</keyword>
<organism evidence="1 2">
    <name type="scientific">Neisseria wadsworthii 9715</name>
    <dbReference type="NCBI Taxonomy" id="1030841"/>
    <lineage>
        <taxon>Bacteria</taxon>
        <taxon>Pseudomonadati</taxon>
        <taxon>Pseudomonadota</taxon>
        <taxon>Betaproteobacteria</taxon>
        <taxon>Neisseriales</taxon>
        <taxon>Neisseriaceae</taxon>
        <taxon>Neisseria</taxon>
    </lineage>
</organism>
<accession>G4CQK8</accession>
<proteinExistence type="predicted"/>
<reference evidence="1 2" key="1">
    <citation type="submission" date="2011-06" db="EMBL/GenBank/DDBJ databases">
        <authorList>
            <person name="Muzny D."/>
            <person name="Qin X."/>
            <person name="Deng J."/>
            <person name="Jiang H."/>
            <person name="Liu Y."/>
            <person name="Qu J."/>
            <person name="Song X.-Z."/>
            <person name="Zhang L."/>
            <person name="Thornton R."/>
            <person name="Coyle M."/>
            <person name="Francisco L."/>
            <person name="Jackson L."/>
            <person name="Javaid M."/>
            <person name="Korchina V."/>
            <person name="Kovar C."/>
            <person name="Mata R."/>
            <person name="Mathew T."/>
            <person name="Ngo R."/>
            <person name="Nguyen L."/>
            <person name="Nguyen N."/>
            <person name="Okwuonu G."/>
            <person name="Ongeri F."/>
            <person name="Pham C."/>
            <person name="Simmons D."/>
            <person name="Wilczek-Boney K."/>
            <person name="Hale W."/>
            <person name="Jakkamsetti A."/>
            <person name="Pham P."/>
            <person name="Ruth R."/>
            <person name="San Lucas F."/>
            <person name="Warren J."/>
            <person name="Zhang J."/>
            <person name="Zhao Z."/>
            <person name="Zhou C."/>
            <person name="Zhu D."/>
            <person name="Lee S."/>
            <person name="Bess C."/>
            <person name="Blankenburg K."/>
            <person name="Forbes L."/>
            <person name="Fu Q."/>
            <person name="Gubbala S."/>
            <person name="Hirani K."/>
            <person name="Jayaseelan J.C."/>
            <person name="Lara F."/>
            <person name="Munidasa M."/>
            <person name="Palculict T."/>
            <person name="Patil S."/>
            <person name="Pu L.-L."/>
            <person name="Saada N."/>
            <person name="Tang L."/>
            <person name="Weissenberger G."/>
            <person name="Zhu Y."/>
            <person name="Hemphill L."/>
            <person name="Shang Y."/>
            <person name="Youmans B."/>
            <person name="Ayvaz T."/>
            <person name="Ross M."/>
            <person name="Santibanez J."/>
            <person name="Aqrawi P."/>
            <person name="Gross S."/>
            <person name="Joshi V."/>
            <person name="Fowler G."/>
            <person name="Nazareth L."/>
            <person name="Reid J."/>
            <person name="Worley K."/>
            <person name="Petrosino J."/>
            <person name="Highlander S."/>
            <person name="Gibbs R."/>
        </authorList>
    </citation>
    <scope>NUCLEOTIDE SEQUENCE [LARGE SCALE GENOMIC DNA]</scope>
    <source>
        <strain evidence="1 2">9715</strain>
    </source>
</reference>
<name>G4CQK8_9NEIS</name>
<dbReference type="AlphaFoldDB" id="G4CQK8"/>
<sequence>MDTQVRLEYEGKWWELWKYLSESVYELSAGLAVFEFCGCLGY</sequence>
<evidence type="ECO:0000313" key="2">
    <source>
        <dbReference type="Proteomes" id="UP000005336"/>
    </source>
</evidence>
<comment type="caution">
    <text evidence="1">The sequence shown here is derived from an EMBL/GenBank/DDBJ whole genome shotgun (WGS) entry which is preliminary data.</text>
</comment>
<dbReference type="HOGENOM" id="CLU_3254652_0_0_4"/>
<dbReference type="STRING" id="1030841.HMPREF9370_1368"/>